<reference evidence="1" key="1">
    <citation type="submission" date="2022-11" db="EMBL/GenBank/DDBJ databases">
        <authorList>
            <person name="Petersen C."/>
        </authorList>
    </citation>
    <scope>NUCLEOTIDE SEQUENCE</scope>
    <source>
        <strain evidence="1">IBT 21917</strain>
    </source>
</reference>
<reference evidence="1" key="2">
    <citation type="journal article" date="2023" name="IMA Fungus">
        <title>Comparative genomic study of the Penicillium genus elucidates a diverse pangenome and 15 lateral gene transfer events.</title>
        <authorList>
            <person name="Petersen C."/>
            <person name="Sorensen T."/>
            <person name="Nielsen M.R."/>
            <person name="Sondergaard T.E."/>
            <person name="Sorensen J.L."/>
            <person name="Fitzpatrick D.A."/>
            <person name="Frisvad J.C."/>
            <person name="Nielsen K.L."/>
        </authorList>
    </citation>
    <scope>NUCLEOTIDE SEQUENCE</scope>
    <source>
        <strain evidence="1">IBT 21917</strain>
    </source>
</reference>
<name>A0A9W9LWB7_9EURO</name>
<comment type="caution">
    <text evidence="1">The sequence shown here is derived from an EMBL/GenBank/DDBJ whole genome shotgun (WGS) entry which is preliminary data.</text>
</comment>
<sequence length="140" mass="16444">MSLQLLVAIYKRDRYATYPVPYAYYEHFALYIDDGPKSIVFELDGCPPHSIRPSMSIRRPEHNCFRRYLENRYVGEICMDDIGKIRELISNVRVKSRPKGRDCQNYVLDMMNALVEGGVLEDTPDFYSVVEELIARREDR</sequence>
<dbReference type="AlphaFoldDB" id="A0A9W9LWB7"/>
<accession>A0A9W9LWB7</accession>
<evidence type="ECO:0000313" key="1">
    <source>
        <dbReference type="EMBL" id="KAJ5179935.1"/>
    </source>
</evidence>
<evidence type="ECO:0000313" key="2">
    <source>
        <dbReference type="Proteomes" id="UP001146351"/>
    </source>
</evidence>
<dbReference type="Proteomes" id="UP001146351">
    <property type="component" value="Unassembled WGS sequence"/>
</dbReference>
<gene>
    <name evidence="1" type="ORF">N7492_003145</name>
</gene>
<organism evidence="1 2">
    <name type="scientific">Penicillium capsulatum</name>
    <dbReference type="NCBI Taxonomy" id="69766"/>
    <lineage>
        <taxon>Eukaryota</taxon>
        <taxon>Fungi</taxon>
        <taxon>Dikarya</taxon>
        <taxon>Ascomycota</taxon>
        <taxon>Pezizomycotina</taxon>
        <taxon>Eurotiomycetes</taxon>
        <taxon>Eurotiomycetidae</taxon>
        <taxon>Eurotiales</taxon>
        <taxon>Aspergillaceae</taxon>
        <taxon>Penicillium</taxon>
    </lineage>
</organism>
<protein>
    <submittedName>
        <fullName evidence="1">Uncharacterized protein</fullName>
    </submittedName>
</protein>
<dbReference type="EMBL" id="JAPQKO010000002">
    <property type="protein sequence ID" value="KAJ5179935.1"/>
    <property type="molecule type" value="Genomic_DNA"/>
</dbReference>
<proteinExistence type="predicted"/>
<keyword evidence="2" id="KW-1185">Reference proteome</keyword>
<dbReference type="OrthoDB" id="37659at2759"/>